<proteinExistence type="predicted"/>
<sequence>MIYLTVELNFHKTIIYYYIKVQSRLIGLKSIKSCVK</sequence>
<name>A0A8S5SDK5_9CAUD</name>
<reference evidence="1" key="1">
    <citation type="journal article" date="2021" name="Proc. Natl. Acad. Sci. U.S.A.">
        <title>A Catalog of Tens of Thousands of Viruses from Human Metagenomes Reveals Hidden Associations with Chronic Diseases.</title>
        <authorList>
            <person name="Tisza M.J."/>
            <person name="Buck C.B."/>
        </authorList>
    </citation>
    <scope>NUCLEOTIDE SEQUENCE</scope>
    <source>
        <strain evidence="1">Ctnpt50</strain>
    </source>
</reference>
<organism evidence="1">
    <name type="scientific">Siphoviridae sp. ctnpt50</name>
    <dbReference type="NCBI Taxonomy" id="2827941"/>
    <lineage>
        <taxon>Viruses</taxon>
        <taxon>Duplodnaviria</taxon>
        <taxon>Heunggongvirae</taxon>
        <taxon>Uroviricota</taxon>
        <taxon>Caudoviricetes</taxon>
    </lineage>
</organism>
<accession>A0A8S5SDK5</accession>
<evidence type="ECO:0000313" key="1">
    <source>
        <dbReference type="EMBL" id="DAF49124.1"/>
    </source>
</evidence>
<protein>
    <submittedName>
        <fullName evidence="1">Uncharacterized protein</fullName>
    </submittedName>
</protein>
<dbReference type="EMBL" id="BK032577">
    <property type="protein sequence ID" value="DAF49124.1"/>
    <property type="molecule type" value="Genomic_DNA"/>
</dbReference>